<dbReference type="NCBIfam" id="TIGR00081">
    <property type="entry name" value="purC"/>
    <property type="match status" value="1"/>
</dbReference>
<evidence type="ECO:0000313" key="11">
    <source>
        <dbReference type="Proteomes" id="UP000808146"/>
    </source>
</evidence>
<protein>
    <recommendedName>
        <fullName evidence="8">Phosphoribosylaminoimidazole-succinocarboxamide synthase</fullName>
        <ecNumber evidence="8">6.3.2.6</ecNumber>
    </recommendedName>
    <alternativeName>
        <fullName evidence="8">SAICAR synthetase</fullName>
    </alternativeName>
</protein>
<keyword evidence="3 8" id="KW-0436">Ligase</keyword>
<dbReference type="EMBL" id="JADKBR010000001">
    <property type="protein sequence ID" value="MBK8889468.1"/>
    <property type="molecule type" value="Genomic_DNA"/>
</dbReference>
<gene>
    <name evidence="8" type="primary">purC</name>
    <name evidence="10" type="ORF">IPN75_03255</name>
</gene>
<evidence type="ECO:0000256" key="2">
    <source>
        <dbReference type="ARBA" id="ARBA00010190"/>
    </source>
</evidence>
<dbReference type="Gene3D" id="3.30.200.20">
    <property type="entry name" value="Phosphorylase Kinase, domain 1"/>
    <property type="match status" value="1"/>
</dbReference>
<dbReference type="CDD" id="cd01414">
    <property type="entry name" value="SAICAR_synt_Sc"/>
    <property type="match status" value="1"/>
</dbReference>
<dbReference type="GO" id="GO:0004639">
    <property type="term" value="F:phosphoribosylaminoimidazolesuccinocarboxamide synthase activity"/>
    <property type="evidence" value="ECO:0007669"/>
    <property type="project" value="UniProtKB-UniRule"/>
</dbReference>
<dbReference type="InterPro" id="IPR028923">
    <property type="entry name" value="SAICAR_synt/ADE2_N"/>
</dbReference>
<dbReference type="HAMAP" id="MF_00137">
    <property type="entry name" value="SAICAR_synth"/>
    <property type="match status" value="1"/>
</dbReference>
<dbReference type="FunFam" id="3.30.470.20:FF:000015">
    <property type="entry name" value="Phosphoribosylaminoimidazole-succinocarboxamide synthase"/>
    <property type="match status" value="1"/>
</dbReference>
<dbReference type="InterPro" id="IPR018236">
    <property type="entry name" value="SAICAR_synthetase_CS"/>
</dbReference>
<keyword evidence="6 8" id="KW-0067">ATP-binding</keyword>
<comment type="pathway">
    <text evidence="1 8">Purine metabolism; IMP biosynthesis via de novo pathway; 5-amino-1-(5-phospho-D-ribosyl)imidazole-4-carboxamide from 5-amino-1-(5-phospho-D-ribosyl)imidazole-4-carboxylate: step 1/2.</text>
</comment>
<evidence type="ECO:0000256" key="8">
    <source>
        <dbReference type="HAMAP-Rule" id="MF_00137"/>
    </source>
</evidence>
<dbReference type="PROSITE" id="PS01058">
    <property type="entry name" value="SAICAR_SYNTHETASE_2"/>
    <property type="match status" value="1"/>
</dbReference>
<evidence type="ECO:0000256" key="1">
    <source>
        <dbReference type="ARBA" id="ARBA00004672"/>
    </source>
</evidence>
<comment type="similarity">
    <text evidence="2 8">Belongs to the SAICAR synthetase family.</text>
</comment>
<dbReference type="AlphaFoldDB" id="A0A9D7LQU3"/>
<dbReference type="GO" id="GO:0006189">
    <property type="term" value="P:'de novo' IMP biosynthetic process"/>
    <property type="evidence" value="ECO:0007669"/>
    <property type="project" value="UniProtKB-UniRule"/>
</dbReference>
<evidence type="ECO:0000259" key="9">
    <source>
        <dbReference type="Pfam" id="PF01259"/>
    </source>
</evidence>
<keyword evidence="4 8" id="KW-0547">Nucleotide-binding</keyword>
<dbReference type="PANTHER" id="PTHR43700:SF1">
    <property type="entry name" value="PHOSPHORIBOSYLAMINOIMIDAZOLE-SUCCINOCARBOXAMIDE SYNTHASE"/>
    <property type="match status" value="1"/>
</dbReference>
<dbReference type="Pfam" id="PF01259">
    <property type="entry name" value="SAICAR_synt"/>
    <property type="match status" value="1"/>
</dbReference>
<dbReference type="GO" id="GO:0005524">
    <property type="term" value="F:ATP binding"/>
    <property type="evidence" value="ECO:0007669"/>
    <property type="project" value="UniProtKB-KW"/>
</dbReference>
<keyword evidence="5 8" id="KW-0658">Purine biosynthesis</keyword>
<accession>A0A9D7LQU3</accession>
<dbReference type="NCBIfam" id="NF010568">
    <property type="entry name" value="PRK13961.1"/>
    <property type="match status" value="1"/>
</dbReference>
<evidence type="ECO:0000256" key="3">
    <source>
        <dbReference type="ARBA" id="ARBA00022598"/>
    </source>
</evidence>
<evidence type="ECO:0000313" key="10">
    <source>
        <dbReference type="EMBL" id="MBK8889468.1"/>
    </source>
</evidence>
<organism evidence="10 11">
    <name type="scientific">Candidatus Dechloromonas phosphorivorans</name>
    <dbReference type="NCBI Taxonomy" id="2899244"/>
    <lineage>
        <taxon>Bacteria</taxon>
        <taxon>Pseudomonadati</taxon>
        <taxon>Pseudomonadota</taxon>
        <taxon>Betaproteobacteria</taxon>
        <taxon>Rhodocyclales</taxon>
        <taxon>Azonexaceae</taxon>
        <taxon>Dechloromonas</taxon>
    </lineage>
</organism>
<comment type="catalytic activity">
    <reaction evidence="7 8">
        <text>5-amino-1-(5-phospho-D-ribosyl)imidazole-4-carboxylate + L-aspartate + ATP = (2S)-2-[5-amino-1-(5-phospho-beta-D-ribosyl)imidazole-4-carboxamido]succinate + ADP + phosphate + 2 H(+)</text>
        <dbReference type="Rhea" id="RHEA:22628"/>
        <dbReference type="ChEBI" id="CHEBI:15378"/>
        <dbReference type="ChEBI" id="CHEBI:29991"/>
        <dbReference type="ChEBI" id="CHEBI:30616"/>
        <dbReference type="ChEBI" id="CHEBI:43474"/>
        <dbReference type="ChEBI" id="CHEBI:58443"/>
        <dbReference type="ChEBI" id="CHEBI:77657"/>
        <dbReference type="ChEBI" id="CHEBI:456216"/>
        <dbReference type="EC" id="6.3.2.6"/>
    </reaction>
</comment>
<sequence length="310" mass="33545">MPATLFQSSITSLPLLSRGKVRDIYAIDADKLLIITSDRLSAFDVVLPDPIPRKGEVLTAVADFWFEKLGHIVPNQLTGIDPESVVAASECEQVRGRSVVARRLRPLPIEAVVRGYVIGSGWNDYRATGGICGIALPPGLKMAARLPAPIFTPATKAAVGDHDENVSFEQAQANCQAALAEALAGTGKNGADLCAEARDAAIRLYEEASAYAATRGIIIADTKFEFGIDNTGTLHLIDEALTPDSSRFWPADQYQEGRNPPSYDKQYVRDYLETLDWGKKAPGPKLPADVIARTSAKYIEAYERLTGLSL</sequence>
<evidence type="ECO:0000256" key="6">
    <source>
        <dbReference type="ARBA" id="ARBA00022840"/>
    </source>
</evidence>
<evidence type="ECO:0000256" key="4">
    <source>
        <dbReference type="ARBA" id="ARBA00022741"/>
    </source>
</evidence>
<comment type="caution">
    <text evidence="10">The sequence shown here is derived from an EMBL/GenBank/DDBJ whole genome shotgun (WGS) entry which is preliminary data.</text>
</comment>
<evidence type="ECO:0000256" key="5">
    <source>
        <dbReference type="ARBA" id="ARBA00022755"/>
    </source>
</evidence>
<dbReference type="PANTHER" id="PTHR43700">
    <property type="entry name" value="PHOSPHORIBOSYLAMINOIMIDAZOLE-SUCCINOCARBOXAMIDE SYNTHASE"/>
    <property type="match status" value="1"/>
</dbReference>
<feature type="domain" description="SAICAR synthetase/ADE2 N-terminal" evidence="9">
    <location>
        <begin position="16"/>
        <end position="280"/>
    </location>
</feature>
<reference evidence="10" key="1">
    <citation type="submission" date="2020-10" db="EMBL/GenBank/DDBJ databases">
        <title>Connecting structure to function with the recovery of over 1000 high-quality activated sludge metagenome-assembled genomes encoding full-length rRNA genes using long-read sequencing.</title>
        <authorList>
            <person name="Singleton C.M."/>
            <person name="Petriglieri F."/>
            <person name="Kristensen J.M."/>
            <person name="Kirkegaard R.H."/>
            <person name="Michaelsen T.Y."/>
            <person name="Andersen M.H."/>
            <person name="Karst S.M."/>
            <person name="Dueholm M.S."/>
            <person name="Nielsen P.H."/>
            <person name="Albertsen M."/>
        </authorList>
    </citation>
    <scope>NUCLEOTIDE SEQUENCE</scope>
    <source>
        <strain evidence="10">OdNE_18-Q3-R46-58_BAT3C.305</strain>
    </source>
</reference>
<dbReference type="PROSITE" id="PS01057">
    <property type="entry name" value="SAICAR_SYNTHETASE_1"/>
    <property type="match status" value="1"/>
</dbReference>
<dbReference type="EC" id="6.3.2.6" evidence="8"/>
<dbReference type="Proteomes" id="UP000808146">
    <property type="component" value="Unassembled WGS sequence"/>
</dbReference>
<proteinExistence type="inferred from homology"/>
<dbReference type="InterPro" id="IPR001636">
    <property type="entry name" value="SAICAR_synth"/>
</dbReference>
<name>A0A9D7LQU3_9RHOO</name>
<dbReference type="SUPFAM" id="SSF56104">
    <property type="entry name" value="SAICAR synthase-like"/>
    <property type="match status" value="1"/>
</dbReference>
<dbReference type="Gene3D" id="3.30.470.20">
    <property type="entry name" value="ATP-grasp fold, B domain"/>
    <property type="match status" value="1"/>
</dbReference>
<dbReference type="GO" id="GO:0005737">
    <property type="term" value="C:cytoplasm"/>
    <property type="evidence" value="ECO:0007669"/>
    <property type="project" value="TreeGrafter"/>
</dbReference>
<evidence type="ECO:0000256" key="7">
    <source>
        <dbReference type="ARBA" id="ARBA00048475"/>
    </source>
</evidence>